<dbReference type="AlphaFoldDB" id="A0ABD1CTW5"/>
<accession>A0ABD1CTW5</accession>
<evidence type="ECO:0000313" key="2">
    <source>
        <dbReference type="Proteomes" id="UP001562425"/>
    </source>
</evidence>
<name>A0ABD1CTW5_CULPP</name>
<sequence length="105" mass="11945">MSPQSLPNRSWQLLAWKEYVRPSGYVAVGETASPAVLPFLAITRCDECPDLVFNFVKQISKDFPEKFSDVVRSDALRVLLGHELYVSYINPHLQNCVLHVELKIV</sequence>
<reference evidence="1 2" key="1">
    <citation type="submission" date="2024-05" db="EMBL/GenBank/DDBJ databases">
        <title>Culex pipiens pipiens assembly and annotation.</title>
        <authorList>
            <person name="Alout H."/>
            <person name="Durand T."/>
        </authorList>
    </citation>
    <scope>NUCLEOTIDE SEQUENCE [LARGE SCALE GENOMIC DNA]</scope>
    <source>
        <strain evidence="1">HA-2024</strain>
        <tissue evidence="1">Whole body</tissue>
    </source>
</reference>
<protein>
    <submittedName>
        <fullName evidence="1">Uncharacterized protein</fullName>
    </submittedName>
</protein>
<gene>
    <name evidence="1" type="ORF">pipiens_014596</name>
</gene>
<organism evidence="1 2">
    <name type="scientific">Culex pipiens pipiens</name>
    <name type="common">Northern house mosquito</name>
    <dbReference type="NCBI Taxonomy" id="38569"/>
    <lineage>
        <taxon>Eukaryota</taxon>
        <taxon>Metazoa</taxon>
        <taxon>Ecdysozoa</taxon>
        <taxon>Arthropoda</taxon>
        <taxon>Hexapoda</taxon>
        <taxon>Insecta</taxon>
        <taxon>Pterygota</taxon>
        <taxon>Neoptera</taxon>
        <taxon>Endopterygota</taxon>
        <taxon>Diptera</taxon>
        <taxon>Nematocera</taxon>
        <taxon>Culicoidea</taxon>
        <taxon>Culicidae</taxon>
        <taxon>Culicinae</taxon>
        <taxon>Culicini</taxon>
        <taxon>Culex</taxon>
        <taxon>Culex</taxon>
    </lineage>
</organism>
<comment type="caution">
    <text evidence="1">The sequence shown here is derived from an EMBL/GenBank/DDBJ whole genome shotgun (WGS) entry which is preliminary data.</text>
</comment>
<evidence type="ECO:0000313" key="1">
    <source>
        <dbReference type="EMBL" id="KAL1379871.1"/>
    </source>
</evidence>
<dbReference type="Proteomes" id="UP001562425">
    <property type="component" value="Unassembled WGS sequence"/>
</dbReference>
<dbReference type="EMBL" id="JBEHCU010009444">
    <property type="protein sequence ID" value="KAL1379871.1"/>
    <property type="molecule type" value="Genomic_DNA"/>
</dbReference>
<keyword evidence="2" id="KW-1185">Reference proteome</keyword>
<proteinExistence type="predicted"/>